<keyword evidence="4 7" id="KW-0812">Transmembrane</keyword>
<evidence type="ECO:0000256" key="2">
    <source>
        <dbReference type="ARBA" id="ARBA00022448"/>
    </source>
</evidence>
<dbReference type="SUPFAM" id="SSF161098">
    <property type="entry name" value="MetI-like"/>
    <property type="match status" value="1"/>
</dbReference>
<dbReference type="Gene3D" id="1.10.3720.10">
    <property type="entry name" value="MetI-like"/>
    <property type="match status" value="1"/>
</dbReference>
<gene>
    <name evidence="10" type="ORF">Q605_AUC00885G0004</name>
</gene>
<dbReference type="Proteomes" id="UP000018852">
    <property type="component" value="Unassembled WGS sequence"/>
</dbReference>
<dbReference type="PATRIC" id="fig|1403939.3.peg.1332"/>
<feature type="transmembrane region" description="Helical" evidence="7">
    <location>
        <begin position="293"/>
        <end position="317"/>
    </location>
</feature>
<feature type="domain" description="ABC transmembrane type-1" evidence="9">
    <location>
        <begin position="102"/>
        <end position="314"/>
    </location>
</feature>
<comment type="similarity">
    <text evidence="7">Belongs to the binding-protein-dependent transport system permease family.</text>
</comment>
<evidence type="ECO:0000256" key="5">
    <source>
        <dbReference type="ARBA" id="ARBA00022989"/>
    </source>
</evidence>
<dbReference type="PANTHER" id="PTHR30193:SF37">
    <property type="entry name" value="INNER MEMBRANE ABC TRANSPORTER PERMEASE PROTEIN YCJO"/>
    <property type="match status" value="1"/>
</dbReference>
<dbReference type="GO" id="GO:0055085">
    <property type="term" value="P:transmembrane transport"/>
    <property type="evidence" value="ECO:0007669"/>
    <property type="project" value="InterPro"/>
</dbReference>
<evidence type="ECO:0000256" key="1">
    <source>
        <dbReference type="ARBA" id="ARBA00004651"/>
    </source>
</evidence>
<evidence type="ECO:0000313" key="10">
    <source>
        <dbReference type="EMBL" id="ETJ03127.1"/>
    </source>
</evidence>
<evidence type="ECO:0000313" key="11">
    <source>
        <dbReference type="Proteomes" id="UP000018852"/>
    </source>
</evidence>
<comment type="caution">
    <text evidence="10">The sequence shown here is derived from an EMBL/GenBank/DDBJ whole genome shotgun (WGS) entry which is preliminary data.</text>
</comment>
<evidence type="ECO:0000256" key="7">
    <source>
        <dbReference type="RuleBase" id="RU363032"/>
    </source>
</evidence>
<proteinExistence type="inferred from homology"/>
<feature type="transmembrane region" description="Helical" evidence="7">
    <location>
        <begin position="46"/>
        <end position="72"/>
    </location>
</feature>
<accession>W1VAX8</accession>
<feature type="transmembrane region" description="Helical" evidence="7">
    <location>
        <begin position="101"/>
        <end position="127"/>
    </location>
</feature>
<dbReference type="InterPro" id="IPR051393">
    <property type="entry name" value="ABC_transporter_permease"/>
</dbReference>
<dbReference type="InterPro" id="IPR035906">
    <property type="entry name" value="MetI-like_sf"/>
</dbReference>
<reference evidence="10 11" key="1">
    <citation type="submission" date="2013-12" db="EMBL/GenBank/DDBJ databases">
        <title>A Varibaculum cambriense genome reconstructed from a premature infant gut community with otherwise low bacterial novelty that shifts toward anaerobic metabolism during the third week of life.</title>
        <authorList>
            <person name="Brown C.T."/>
            <person name="Sharon I."/>
            <person name="Thomas B.C."/>
            <person name="Castelle C.J."/>
            <person name="Morowitz M.J."/>
            <person name="Banfield J.F."/>
        </authorList>
    </citation>
    <scope>NUCLEOTIDE SEQUENCE [LARGE SCALE GENOMIC DNA]</scope>
    <source>
        <strain evidence="11">DORA_12</strain>
    </source>
</reference>
<evidence type="ECO:0000256" key="8">
    <source>
        <dbReference type="SAM" id="MobiDB-lite"/>
    </source>
</evidence>
<feature type="transmembrane region" description="Helical" evidence="7">
    <location>
        <begin position="185"/>
        <end position="209"/>
    </location>
</feature>
<dbReference type="Pfam" id="PF00528">
    <property type="entry name" value="BPD_transp_1"/>
    <property type="match status" value="1"/>
</dbReference>
<dbReference type="PANTHER" id="PTHR30193">
    <property type="entry name" value="ABC TRANSPORTER PERMEASE PROTEIN"/>
    <property type="match status" value="1"/>
</dbReference>
<evidence type="ECO:0000256" key="3">
    <source>
        <dbReference type="ARBA" id="ARBA00022475"/>
    </source>
</evidence>
<dbReference type="InterPro" id="IPR000515">
    <property type="entry name" value="MetI-like"/>
</dbReference>
<dbReference type="EMBL" id="AZLV01000885">
    <property type="protein sequence ID" value="ETJ03127.1"/>
    <property type="molecule type" value="Genomic_DNA"/>
</dbReference>
<keyword evidence="3" id="KW-1003">Cell membrane</keyword>
<keyword evidence="5 7" id="KW-1133">Transmembrane helix</keyword>
<keyword evidence="2 7" id="KW-0813">Transport</keyword>
<feature type="transmembrane region" description="Helical" evidence="7">
    <location>
        <begin position="244"/>
        <end position="267"/>
    </location>
</feature>
<dbReference type="GO" id="GO:0005886">
    <property type="term" value="C:plasma membrane"/>
    <property type="evidence" value="ECO:0007669"/>
    <property type="project" value="UniProtKB-SubCell"/>
</dbReference>
<dbReference type="AlphaFoldDB" id="W1VAX8"/>
<feature type="transmembrane region" description="Helical" evidence="7">
    <location>
        <begin position="134"/>
        <end position="155"/>
    </location>
</feature>
<protein>
    <submittedName>
        <fullName evidence="10">ABC superfamily ATP binding cassette transporter, membrane protein</fullName>
    </submittedName>
</protein>
<keyword evidence="6 7" id="KW-0472">Membrane</keyword>
<sequence length="326" mass="35419">MTMSSCPDTATRPGEQPASAEPEGTQRRGPQSTEARWRRNDRRWGMFFVAPQVLGICLFTLIPFAASFVLAFTQWNGFGMPSFVGLDNFRDQLSDPDLGRAVLNTGVIMLVTVPIGLFLSIVGATVLNKVRFRSVYLVMLFAPVVTSAVAIALIWQQLLRQDGVISGVISAVFGVENIDWLGHPWLALISVCIVTIWSSVGLNIVIFMAGLQGISPSVMEAAKIDGAGPIARFFRITLPLLSPIIFYQCIVACISSLQTFDLVFVLVKNAGPDNGTRTIVYHIYDLGFAKSQFGLSSAASVVLLALTLVVTAIQFGAQKKLVHYES</sequence>
<evidence type="ECO:0000259" key="9">
    <source>
        <dbReference type="PROSITE" id="PS50928"/>
    </source>
</evidence>
<evidence type="ECO:0000256" key="4">
    <source>
        <dbReference type="ARBA" id="ARBA00022692"/>
    </source>
</evidence>
<organism evidence="10 11">
    <name type="scientific">Actinomyces urogenitalis DORA_12</name>
    <dbReference type="NCBI Taxonomy" id="1403939"/>
    <lineage>
        <taxon>Bacteria</taxon>
        <taxon>Bacillati</taxon>
        <taxon>Actinomycetota</taxon>
        <taxon>Actinomycetes</taxon>
        <taxon>Actinomycetales</taxon>
        <taxon>Actinomycetaceae</taxon>
        <taxon>Actinomyces</taxon>
    </lineage>
</organism>
<dbReference type="PROSITE" id="PS50928">
    <property type="entry name" value="ABC_TM1"/>
    <property type="match status" value="1"/>
</dbReference>
<name>W1VAX8_9ACTO</name>
<evidence type="ECO:0000256" key="6">
    <source>
        <dbReference type="ARBA" id="ARBA00023136"/>
    </source>
</evidence>
<dbReference type="CDD" id="cd06261">
    <property type="entry name" value="TM_PBP2"/>
    <property type="match status" value="1"/>
</dbReference>
<feature type="region of interest" description="Disordered" evidence="8">
    <location>
        <begin position="1"/>
        <end position="35"/>
    </location>
</feature>
<comment type="subcellular location">
    <subcellularLocation>
        <location evidence="1 7">Cell membrane</location>
        <topology evidence="1 7">Multi-pass membrane protein</topology>
    </subcellularLocation>
</comment>